<dbReference type="Gene3D" id="1.10.3700.10">
    <property type="entry name" value="AGR C 984p-like"/>
    <property type="match status" value="1"/>
</dbReference>
<dbReference type="EMBL" id="JACOMF010000004">
    <property type="protein sequence ID" value="MBC4014845.1"/>
    <property type="molecule type" value="Genomic_DNA"/>
</dbReference>
<dbReference type="InterPro" id="IPR023157">
    <property type="entry name" value="AGR-C-984p-like_sf"/>
</dbReference>
<comment type="caution">
    <text evidence="1">The sequence shown here is derived from an EMBL/GenBank/DDBJ whole genome shotgun (WGS) entry which is preliminary data.</text>
</comment>
<dbReference type="Proteomes" id="UP000600101">
    <property type="component" value="Unassembled WGS sequence"/>
</dbReference>
<gene>
    <name evidence="1" type="ORF">H7965_05855</name>
</gene>
<accession>A0A9X0UFY6</accession>
<proteinExistence type="predicted"/>
<name>A0A9X0UFY6_9PROT</name>
<reference evidence="1" key="1">
    <citation type="submission" date="2020-08" db="EMBL/GenBank/DDBJ databases">
        <authorList>
            <person name="Hu Y."/>
            <person name="Nguyen S.V."/>
            <person name="Li F."/>
            <person name="Fanning S."/>
        </authorList>
    </citation>
    <scope>NUCLEOTIDE SEQUENCE</scope>
    <source>
        <strain evidence="1">SYSU D8009</strain>
    </source>
</reference>
<dbReference type="Pfam" id="PF06748">
    <property type="entry name" value="DUF1217"/>
    <property type="match status" value="1"/>
</dbReference>
<keyword evidence="2" id="KW-1185">Reference proteome</keyword>
<dbReference type="InterPro" id="IPR010626">
    <property type="entry name" value="DUF1217"/>
</dbReference>
<evidence type="ECO:0000313" key="2">
    <source>
        <dbReference type="Proteomes" id="UP000600101"/>
    </source>
</evidence>
<evidence type="ECO:0000313" key="1">
    <source>
        <dbReference type="EMBL" id="MBC4014845.1"/>
    </source>
</evidence>
<dbReference type="RefSeq" id="WP_186769606.1">
    <property type="nucleotide sequence ID" value="NZ_JACOMF010000004.1"/>
</dbReference>
<dbReference type="AlphaFoldDB" id="A0A9X0UFY6"/>
<protein>
    <submittedName>
        <fullName evidence="1">DUF1217 domain-containing protein</fullName>
    </submittedName>
</protein>
<dbReference type="SUPFAM" id="SSF158837">
    <property type="entry name" value="AGR C 984p-like"/>
    <property type="match status" value="1"/>
</dbReference>
<organism evidence="1 2">
    <name type="scientific">Siccirubricoccus deserti</name>
    <dbReference type="NCBI Taxonomy" id="2013562"/>
    <lineage>
        <taxon>Bacteria</taxon>
        <taxon>Pseudomonadati</taxon>
        <taxon>Pseudomonadota</taxon>
        <taxon>Alphaproteobacteria</taxon>
        <taxon>Acetobacterales</taxon>
        <taxon>Roseomonadaceae</taxon>
        <taxon>Siccirubricoccus</taxon>
    </lineage>
</organism>
<sequence>MPGTPNAPVVTSPDSIAAMALSAALLSSLFGGTPAAATTGDAASAVLALKAAQAKDAEARGVAAERKDPVTITALQQFQKALDKAKDVNSALRDPRILAVLLPSLGLSDQLQYPGLVQKALMADPADSKGLLAKLDSRFKAAATSLDLRTKGLDALKDPAFQKTLTEGYLQYQYQRGLDEKNAGLSDALYFIKNAPGATDVYNILGNSVMRRVVTKALGLPDAMAVQSVETQARAITARLKLADLNDPRKLQQIAQRYVMAKANEGGGASSPLLSLLA</sequence>